<keyword evidence="4" id="KW-1185">Reference proteome</keyword>
<dbReference type="HOGENOM" id="CLU_052819_0_0_6"/>
<evidence type="ECO:0000256" key="1">
    <source>
        <dbReference type="SAM" id="MobiDB-lite"/>
    </source>
</evidence>
<accession>A0A0H3CSN0</accession>
<dbReference type="NCBIfam" id="NF033516">
    <property type="entry name" value="transpos_IS3"/>
    <property type="match status" value="1"/>
</dbReference>
<dbReference type="InterPro" id="IPR050900">
    <property type="entry name" value="Transposase_IS3/IS150/IS904"/>
</dbReference>
<dbReference type="EMBL" id="CP001919">
    <property type="protein sequence ID" value="ADF64951.1"/>
    <property type="molecule type" value="Genomic_DNA"/>
</dbReference>
<dbReference type="Proteomes" id="UP000002363">
    <property type="component" value="Plasmid pECL_A"/>
</dbReference>
<keyword evidence="3" id="KW-0614">Plasmid</keyword>
<dbReference type="PROSITE" id="PS50994">
    <property type="entry name" value="INTEGRASE"/>
    <property type="match status" value="1"/>
</dbReference>
<protein>
    <submittedName>
        <fullName evidence="3">IS2 transposase orfB</fullName>
    </submittedName>
</protein>
<evidence type="ECO:0000259" key="2">
    <source>
        <dbReference type="PROSITE" id="PS50994"/>
    </source>
</evidence>
<dbReference type="GO" id="GO:0015074">
    <property type="term" value="P:DNA integration"/>
    <property type="evidence" value="ECO:0007669"/>
    <property type="project" value="InterPro"/>
</dbReference>
<sequence length="221" mass="25373">MWGILRKQRRTEGQPPVNAKRLYRIMSEHNLLLLHHKPERPKREHKGKIAVAESDMRWCSDGFEFGCDNGEKLRVTFALDCCDREAIDWAASTGGYDSSTVQDVMLRSVEKRFGDRLPDTAVQWLTDNGSAYTAHETRRFAKELNLEPCTTAVSSPQSNGMAERFVKTMKEDYIAFMPKPDVRTALRNLAAAFTHYNENHPHSALGYHSPREYRRQRASLT</sequence>
<name>A0A0H3CSN0_ENTCC</name>
<dbReference type="InterPro" id="IPR012337">
    <property type="entry name" value="RNaseH-like_sf"/>
</dbReference>
<dbReference type="InterPro" id="IPR048020">
    <property type="entry name" value="Transpos_IS3"/>
</dbReference>
<dbReference type="PANTHER" id="PTHR46889">
    <property type="entry name" value="TRANSPOSASE INSF FOR INSERTION SEQUENCE IS3B-RELATED"/>
    <property type="match status" value="1"/>
</dbReference>
<dbReference type="OrthoDB" id="9774685at2"/>
<dbReference type="GO" id="GO:0003676">
    <property type="term" value="F:nucleic acid binding"/>
    <property type="evidence" value="ECO:0007669"/>
    <property type="project" value="InterPro"/>
</dbReference>
<dbReference type="InterPro" id="IPR001584">
    <property type="entry name" value="Integrase_cat-core"/>
</dbReference>
<dbReference type="InterPro" id="IPR036397">
    <property type="entry name" value="RNaseH_sf"/>
</dbReference>
<evidence type="ECO:0000313" key="4">
    <source>
        <dbReference type="Proteomes" id="UP000002363"/>
    </source>
</evidence>
<dbReference type="Gene3D" id="3.30.420.10">
    <property type="entry name" value="Ribonuclease H-like superfamily/Ribonuclease H"/>
    <property type="match status" value="1"/>
</dbReference>
<dbReference type="PANTHER" id="PTHR46889:SF4">
    <property type="entry name" value="TRANSPOSASE INSO FOR INSERTION SEQUENCE ELEMENT IS911B-RELATED"/>
    <property type="match status" value="1"/>
</dbReference>
<evidence type="ECO:0000313" key="3">
    <source>
        <dbReference type="EMBL" id="ADF64951.1"/>
    </source>
</evidence>
<geneLocation type="plasmid" evidence="3 4">
    <name>pECL_A</name>
</geneLocation>
<dbReference type="eggNOG" id="COG2801">
    <property type="taxonomic scope" value="Bacteria"/>
</dbReference>
<proteinExistence type="predicted"/>
<organism evidence="3 4">
    <name type="scientific">Enterobacter cloacae subsp. cloacae (strain ATCC 13047 / DSM 30054 / NBRC 13535 / NCTC 10005 / WDCM 00083 / NCDC 279-56)</name>
    <dbReference type="NCBI Taxonomy" id="716541"/>
    <lineage>
        <taxon>Bacteria</taxon>
        <taxon>Pseudomonadati</taxon>
        <taxon>Pseudomonadota</taxon>
        <taxon>Gammaproteobacteria</taxon>
        <taxon>Enterobacterales</taxon>
        <taxon>Enterobacteriaceae</taxon>
        <taxon>Enterobacter</taxon>
        <taxon>Enterobacter cloacae complex</taxon>
    </lineage>
</organism>
<dbReference type="SUPFAM" id="SSF53098">
    <property type="entry name" value="Ribonuclease H-like"/>
    <property type="match status" value="1"/>
</dbReference>
<feature type="region of interest" description="Disordered" evidence="1">
    <location>
        <begin position="200"/>
        <end position="221"/>
    </location>
</feature>
<dbReference type="KEGG" id="enc:ECL_A266"/>
<dbReference type="Pfam" id="PF13683">
    <property type="entry name" value="rve_3"/>
    <property type="match status" value="1"/>
</dbReference>
<feature type="domain" description="Integrase catalytic" evidence="2">
    <location>
        <begin position="37"/>
        <end position="218"/>
    </location>
</feature>
<reference evidence="3 4" key="1">
    <citation type="journal article" date="2010" name="J. Bacteriol.">
        <title>Complete genome sequence of Enterobacter cloacae subsp. cloacae type strain ATCC 13047.</title>
        <authorList>
            <person name="Ren Y."/>
            <person name="Ren Y."/>
            <person name="Zhou Z."/>
            <person name="Guo X."/>
            <person name="Li Y."/>
            <person name="Feng L."/>
            <person name="Wang L."/>
        </authorList>
    </citation>
    <scope>NUCLEOTIDE SEQUENCE [LARGE SCALE GENOMIC DNA]</scope>
    <source>
        <strain evidence="4">ATCC 13047 / DSM 30054 / NBRC 13535 / NCTC 10005 / WDCM 00083 / NCDC 279-56</strain>
        <plasmid evidence="3">pECL_A</plasmid>
    </source>
</reference>
<dbReference type="EnsemblBacteria" id="ADF64951">
    <property type="protein sequence ID" value="ADF64951"/>
    <property type="gene ID" value="ECL_A266"/>
</dbReference>
<gene>
    <name evidence="3" type="ordered locus">ECL_A266</name>
</gene>
<dbReference type="PATRIC" id="fig|716541.4.peg.220"/>
<dbReference type="AlphaFoldDB" id="A0A0H3CSN0"/>